<dbReference type="RefSeq" id="WP_150069887.1">
    <property type="nucleotide sequence ID" value="NZ_VWPH01000015.1"/>
</dbReference>
<reference evidence="1 2" key="1">
    <citation type="submission" date="2019-09" db="EMBL/GenBank/DDBJ databases">
        <title>Draft genome sequence of the thermophilic Saccharopolyspora hirsuta VKM Ac-666T.</title>
        <authorList>
            <person name="Lobastova T.G."/>
            <person name="Fokina V."/>
            <person name="Bragin E.Y."/>
            <person name="Shtratnikova V.Y."/>
            <person name="Starodumova I.P."/>
            <person name="Tarlachkov S.V."/>
            <person name="Donova M.V."/>
        </authorList>
    </citation>
    <scope>NUCLEOTIDE SEQUENCE [LARGE SCALE GENOMIC DNA]</scope>
    <source>
        <strain evidence="1 2">VKM Ac-666</strain>
    </source>
</reference>
<evidence type="ECO:0000313" key="2">
    <source>
        <dbReference type="Proteomes" id="UP000323946"/>
    </source>
</evidence>
<gene>
    <name evidence="1" type="ORF">F1721_28510</name>
</gene>
<proteinExistence type="predicted"/>
<sequence length="153" mass="16299">MDTAEIEAAYRDLLTAVEADTAALAAEARSAVDWTLSHIALSDRILAAAARDVLTGVPPVVDNSSAMDEAAIAALIASTSHRRRIDMVRRNAADLASVIRTIPNHAAATPVLLRLTNREGRTFPDQHLPWGDLVGLRATEHIPGHTARLAALS</sequence>
<accession>A0A5M7BJW3</accession>
<dbReference type="OrthoDB" id="3696649at2"/>
<dbReference type="Proteomes" id="UP000323946">
    <property type="component" value="Unassembled WGS sequence"/>
</dbReference>
<organism evidence="1 2">
    <name type="scientific">Saccharopolyspora hirsuta</name>
    <dbReference type="NCBI Taxonomy" id="1837"/>
    <lineage>
        <taxon>Bacteria</taxon>
        <taxon>Bacillati</taxon>
        <taxon>Actinomycetota</taxon>
        <taxon>Actinomycetes</taxon>
        <taxon>Pseudonocardiales</taxon>
        <taxon>Pseudonocardiaceae</taxon>
        <taxon>Saccharopolyspora</taxon>
    </lineage>
</organism>
<name>A0A5M7BJW3_SACHI</name>
<comment type="caution">
    <text evidence="1">The sequence shown here is derived from an EMBL/GenBank/DDBJ whole genome shotgun (WGS) entry which is preliminary data.</text>
</comment>
<dbReference type="AlphaFoldDB" id="A0A5M7BJW3"/>
<protein>
    <submittedName>
        <fullName evidence="1">Uncharacterized protein</fullName>
    </submittedName>
</protein>
<dbReference type="SMR" id="A0A5M7BJW3"/>
<evidence type="ECO:0000313" key="1">
    <source>
        <dbReference type="EMBL" id="KAA5828387.1"/>
    </source>
</evidence>
<keyword evidence="2" id="KW-1185">Reference proteome</keyword>
<dbReference type="EMBL" id="VWPH01000015">
    <property type="protein sequence ID" value="KAA5828387.1"/>
    <property type="molecule type" value="Genomic_DNA"/>
</dbReference>